<name>X1VIT0_9ZZZZ</name>
<proteinExistence type="predicted"/>
<organism evidence="1">
    <name type="scientific">marine sediment metagenome</name>
    <dbReference type="NCBI Taxonomy" id="412755"/>
    <lineage>
        <taxon>unclassified sequences</taxon>
        <taxon>metagenomes</taxon>
        <taxon>ecological metagenomes</taxon>
    </lineage>
</organism>
<protein>
    <submittedName>
        <fullName evidence="1">Uncharacterized protein</fullName>
    </submittedName>
</protein>
<gene>
    <name evidence="1" type="ORF">S12H4_62425</name>
</gene>
<dbReference type="EMBL" id="BARW01041871">
    <property type="protein sequence ID" value="GAJ18642.1"/>
    <property type="molecule type" value="Genomic_DNA"/>
</dbReference>
<evidence type="ECO:0000313" key="1">
    <source>
        <dbReference type="EMBL" id="GAJ18642.1"/>
    </source>
</evidence>
<comment type="caution">
    <text evidence="1">The sequence shown here is derived from an EMBL/GenBank/DDBJ whole genome shotgun (WGS) entry which is preliminary data.</text>
</comment>
<sequence length="51" mass="5296">DAFDNTGTARTLSASGDGDVTGLATGFYNDSNLDFLSALPILEIVSSNSRK</sequence>
<reference evidence="1" key="1">
    <citation type="journal article" date="2014" name="Front. Microbiol.">
        <title>High frequency of phylogenetically diverse reductive dehalogenase-homologous genes in deep subseafloor sedimentary metagenomes.</title>
        <authorList>
            <person name="Kawai M."/>
            <person name="Futagami T."/>
            <person name="Toyoda A."/>
            <person name="Takaki Y."/>
            <person name="Nishi S."/>
            <person name="Hori S."/>
            <person name="Arai W."/>
            <person name="Tsubouchi T."/>
            <person name="Morono Y."/>
            <person name="Uchiyama I."/>
            <person name="Ito T."/>
            <person name="Fujiyama A."/>
            <person name="Inagaki F."/>
            <person name="Takami H."/>
        </authorList>
    </citation>
    <scope>NUCLEOTIDE SEQUENCE</scope>
    <source>
        <strain evidence="1">Expedition CK06-06</strain>
    </source>
</reference>
<dbReference type="AlphaFoldDB" id="X1VIT0"/>
<feature type="non-terminal residue" evidence="1">
    <location>
        <position position="1"/>
    </location>
</feature>
<accession>X1VIT0</accession>